<evidence type="ECO:0000313" key="1">
    <source>
        <dbReference type="EMBL" id="KAH6943439.1"/>
    </source>
</evidence>
<dbReference type="EMBL" id="CM023490">
    <property type="protein sequence ID" value="KAH6943439.1"/>
    <property type="molecule type" value="Genomic_DNA"/>
</dbReference>
<accession>A0ACB7TBA9</accession>
<reference evidence="1" key="1">
    <citation type="submission" date="2020-05" db="EMBL/GenBank/DDBJ databases">
        <title>Large-scale comparative analyses of tick genomes elucidate their genetic diversity and vector capacities.</title>
        <authorList>
            <person name="Jia N."/>
            <person name="Wang J."/>
            <person name="Shi W."/>
            <person name="Du L."/>
            <person name="Sun Y."/>
            <person name="Zhan W."/>
            <person name="Jiang J."/>
            <person name="Wang Q."/>
            <person name="Zhang B."/>
            <person name="Ji P."/>
            <person name="Sakyi L.B."/>
            <person name="Cui X."/>
            <person name="Yuan T."/>
            <person name="Jiang B."/>
            <person name="Yang W."/>
            <person name="Lam T.T.-Y."/>
            <person name="Chang Q."/>
            <person name="Ding S."/>
            <person name="Wang X."/>
            <person name="Zhu J."/>
            <person name="Ruan X."/>
            <person name="Zhao L."/>
            <person name="Wei J."/>
            <person name="Que T."/>
            <person name="Du C."/>
            <person name="Cheng J."/>
            <person name="Dai P."/>
            <person name="Han X."/>
            <person name="Huang E."/>
            <person name="Gao Y."/>
            <person name="Liu J."/>
            <person name="Shao H."/>
            <person name="Ye R."/>
            <person name="Li L."/>
            <person name="Wei W."/>
            <person name="Wang X."/>
            <person name="Wang C."/>
            <person name="Yang T."/>
            <person name="Huo Q."/>
            <person name="Li W."/>
            <person name="Guo W."/>
            <person name="Chen H."/>
            <person name="Zhou L."/>
            <person name="Ni X."/>
            <person name="Tian J."/>
            <person name="Zhou Y."/>
            <person name="Sheng Y."/>
            <person name="Liu T."/>
            <person name="Pan Y."/>
            <person name="Xia L."/>
            <person name="Li J."/>
            <person name="Zhao F."/>
            <person name="Cao W."/>
        </authorList>
    </citation>
    <scope>NUCLEOTIDE SEQUENCE</scope>
    <source>
        <strain evidence="1">Hyas-2018</strain>
    </source>
</reference>
<organism evidence="1 2">
    <name type="scientific">Hyalomma asiaticum</name>
    <name type="common">Tick</name>
    <dbReference type="NCBI Taxonomy" id="266040"/>
    <lineage>
        <taxon>Eukaryota</taxon>
        <taxon>Metazoa</taxon>
        <taxon>Ecdysozoa</taxon>
        <taxon>Arthropoda</taxon>
        <taxon>Chelicerata</taxon>
        <taxon>Arachnida</taxon>
        <taxon>Acari</taxon>
        <taxon>Parasitiformes</taxon>
        <taxon>Ixodida</taxon>
        <taxon>Ixodoidea</taxon>
        <taxon>Ixodidae</taxon>
        <taxon>Hyalomminae</taxon>
        <taxon>Hyalomma</taxon>
    </lineage>
</organism>
<evidence type="ECO:0000313" key="2">
    <source>
        <dbReference type="Proteomes" id="UP000821845"/>
    </source>
</evidence>
<keyword evidence="2" id="KW-1185">Reference proteome</keyword>
<sequence>MLAAHRAPFTAVAQFPMDGEGIPPELILLTCTEQCSGGCQLRRHLTYCNQVLWHSGLQLGEDPGDEPGYLNVATVPGMCRDFPYCENCARNEKPALVMLQWLLKKHSCIVSLEANYGTVHATTALVEAIASSSNLLRLAIFDTAADPPEVAEQPQGHDNAFAFLEDYNTCTARMDIPIALLLKDDARIVSLDLSKLKMGPSTTEKLIDALLKNGTVEELSIGADTITSDRPIKSFNLFVAFLLKENATLRKLSITGSDCLFHINACSMLGVAIASLRTLENLILEVNATKKECVLFLEAVFRSQSLRSLTFLPGTLSEYDRYCGSRENVNAQSWIFALQNNRVMQMLDLDINWLSSGDCCFLLDAIGRKSNPTAVTLRNYNEGLKDVCRIIGQAGLNERIRIEARALVSDEGDDLMACEQLVSVYLGRSIFASNPFSAYNVFHVVTTCSHITSVCVLFQLFYVDIFPSLAACILESSTLREIMVDVDCTGIDDVDSDVLSQSLGNVYSALYSNTSLNKIEITSSYFSSECTALADAPSNNRHLHEFRVLGMEEEDVEAFLDSLLTRLDQNYNLLLLDVPFCLDTNDQMRAAQEIVRRNRSLVERATRFVMGTHHRDFACAFEILSEEPVLLMNVRKKATVSEQAESMVNEARNLLRNANLNTYMRLAGVVKRAVQCKYREDGGRQLDRLPYDCWVPIRRHLKIADVVEP</sequence>
<gene>
    <name evidence="1" type="ORF">HPB50_021671</name>
</gene>
<comment type="caution">
    <text evidence="1">The sequence shown here is derived from an EMBL/GenBank/DDBJ whole genome shotgun (WGS) entry which is preliminary data.</text>
</comment>
<proteinExistence type="predicted"/>
<name>A0ACB7TBA9_HYAAI</name>
<dbReference type="Proteomes" id="UP000821845">
    <property type="component" value="Chromosome 10"/>
</dbReference>
<protein>
    <submittedName>
        <fullName evidence="1">Uncharacterized protein</fullName>
    </submittedName>
</protein>